<keyword evidence="3" id="KW-0804">Transcription</keyword>
<evidence type="ECO:0000259" key="4">
    <source>
        <dbReference type="PROSITE" id="PS50932"/>
    </source>
</evidence>
<dbReference type="Pfam" id="PF13377">
    <property type="entry name" value="Peripla_BP_3"/>
    <property type="match status" value="1"/>
</dbReference>
<feature type="domain" description="HTH lacI-type" evidence="4">
    <location>
        <begin position="10"/>
        <end position="63"/>
    </location>
</feature>
<evidence type="ECO:0000313" key="6">
    <source>
        <dbReference type="Proteomes" id="UP000199101"/>
    </source>
</evidence>
<dbReference type="Proteomes" id="UP000199101">
    <property type="component" value="Unassembled WGS sequence"/>
</dbReference>
<accession>A0A1C3W6T5</accession>
<evidence type="ECO:0000313" key="5">
    <source>
        <dbReference type="EMBL" id="SCB35792.1"/>
    </source>
</evidence>
<dbReference type="AlphaFoldDB" id="A0A1C3W6T5"/>
<dbReference type="InterPro" id="IPR046335">
    <property type="entry name" value="LacI/GalR-like_sensor"/>
</dbReference>
<dbReference type="InterPro" id="IPR028082">
    <property type="entry name" value="Peripla_BP_I"/>
</dbReference>
<dbReference type="RefSeq" id="WP_092713989.1">
    <property type="nucleotide sequence ID" value="NZ_FMAG01000004.1"/>
</dbReference>
<dbReference type="STRING" id="410764.GA0061103_4970"/>
<sequence>MAIDEFETEPTLKDIAAATGLSLAAVSKVLNNREGVSQANRERVMRTMTALGYRKRKGRSSIEPLRQASVLTLGRYASNDSFYGEILNGIIEAGTSEGIAIDVKIASDGTGSGLIEHLFPSGLPNALLLVGIDNPALIEQIADAGIRSVLVNGMDRCMRLSSVSPDYHFGGWLATWHLIELGHREILHVTHPYRESIRQRMDGFRNAIQETGITFEPERHVLDLGTPQLMTIDARGIISDYLATTARRPTAIVCVNDIVAIATIQAIQSHGLSVPDDISVIGFDDLPVGAHSSPPLTTMRVDREELGRSAVRLLQTASSASTVRRMALGTTLVKRGSTSEKPSL</sequence>
<dbReference type="PANTHER" id="PTHR30146">
    <property type="entry name" value="LACI-RELATED TRANSCRIPTIONAL REPRESSOR"/>
    <property type="match status" value="1"/>
</dbReference>
<keyword evidence="1" id="KW-0805">Transcription regulation</keyword>
<dbReference type="Gene3D" id="1.10.260.40">
    <property type="entry name" value="lambda repressor-like DNA-binding domains"/>
    <property type="match status" value="1"/>
</dbReference>
<reference evidence="6" key="1">
    <citation type="submission" date="2016-08" db="EMBL/GenBank/DDBJ databases">
        <authorList>
            <person name="Varghese N."/>
            <person name="Submissions Spin"/>
        </authorList>
    </citation>
    <scope>NUCLEOTIDE SEQUENCE [LARGE SCALE GENOMIC DNA]</scope>
    <source>
        <strain evidence="6">HAMBI 2975</strain>
    </source>
</reference>
<evidence type="ECO:0000256" key="1">
    <source>
        <dbReference type="ARBA" id="ARBA00023015"/>
    </source>
</evidence>
<gene>
    <name evidence="5" type="ORF">GA0061103_4970</name>
</gene>
<evidence type="ECO:0000256" key="3">
    <source>
        <dbReference type="ARBA" id="ARBA00023163"/>
    </source>
</evidence>
<protein>
    <submittedName>
        <fullName evidence="5">DNA-binding transcriptional regulator, LacI/PurR family</fullName>
    </submittedName>
</protein>
<dbReference type="CDD" id="cd01392">
    <property type="entry name" value="HTH_LacI"/>
    <property type="match status" value="1"/>
</dbReference>
<organism evidence="5 6">
    <name type="scientific">Rhizobium multihospitium</name>
    <dbReference type="NCBI Taxonomy" id="410764"/>
    <lineage>
        <taxon>Bacteria</taxon>
        <taxon>Pseudomonadati</taxon>
        <taxon>Pseudomonadota</taxon>
        <taxon>Alphaproteobacteria</taxon>
        <taxon>Hyphomicrobiales</taxon>
        <taxon>Rhizobiaceae</taxon>
        <taxon>Rhizobium/Agrobacterium group</taxon>
        <taxon>Rhizobium</taxon>
    </lineage>
</organism>
<dbReference type="PROSITE" id="PS50932">
    <property type="entry name" value="HTH_LACI_2"/>
    <property type="match status" value="1"/>
</dbReference>
<proteinExistence type="predicted"/>
<dbReference type="OrthoDB" id="7912369at2"/>
<dbReference type="SMART" id="SM00354">
    <property type="entry name" value="HTH_LACI"/>
    <property type="match status" value="1"/>
</dbReference>
<dbReference type="SUPFAM" id="SSF47413">
    <property type="entry name" value="lambda repressor-like DNA-binding domains"/>
    <property type="match status" value="1"/>
</dbReference>
<evidence type="ECO:0000256" key="2">
    <source>
        <dbReference type="ARBA" id="ARBA00023125"/>
    </source>
</evidence>
<dbReference type="EMBL" id="FMAG01000004">
    <property type="protein sequence ID" value="SCB35792.1"/>
    <property type="molecule type" value="Genomic_DNA"/>
</dbReference>
<dbReference type="GO" id="GO:0003700">
    <property type="term" value="F:DNA-binding transcription factor activity"/>
    <property type="evidence" value="ECO:0007669"/>
    <property type="project" value="TreeGrafter"/>
</dbReference>
<dbReference type="Gene3D" id="3.40.50.2300">
    <property type="match status" value="2"/>
</dbReference>
<keyword evidence="6" id="KW-1185">Reference proteome</keyword>
<dbReference type="PANTHER" id="PTHR30146:SF109">
    <property type="entry name" value="HTH-TYPE TRANSCRIPTIONAL REGULATOR GALS"/>
    <property type="match status" value="1"/>
</dbReference>
<name>A0A1C3W6T5_9HYPH</name>
<dbReference type="InterPro" id="IPR010982">
    <property type="entry name" value="Lambda_DNA-bd_dom_sf"/>
</dbReference>
<dbReference type="CDD" id="cd06267">
    <property type="entry name" value="PBP1_LacI_sugar_binding-like"/>
    <property type="match status" value="1"/>
</dbReference>
<dbReference type="Pfam" id="PF00356">
    <property type="entry name" value="LacI"/>
    <property type="match status" value="1"/>
</dbReference>
<dbReference type="GO" id="GO:0000976">
    <property type="term" value="F:transcription cis-regulatory region binding"/>
    <property type="evidence" value="ECO:0007669"/>
    <property type="project" value="TreeGrafter"/>
</dbReference>
<keyword evidence="2 5" id="KW-0238">DNA-binding</keyword>
<dbReference type="InterPro" id="IPR000843">
    <property type="entry name" value="HTH_LacI"/>
</dbReference>
<dbReference type="SUPFAM" id="SSF53822">
    <property type="entry name" value="Periplasmic binding protein-like I"/>
    <property type="match status" value="1"/>
</dbReference>